<proteinExistence type="inferred from homology"/>
<organism evidence="5 6">
    <name type="scientific">Coniosporium apollinis</name>
    <dbReference type="NCBI Taxonomy" id="61459"/>
    <lineage>
        <taxon>Eukaryota</taxon>
        <taxon>Fungi</taxon>
        <taxon>Dikarya</taxon>
        <taxon>Ascomycota</taxon>
        <taxon>Pezizomycotina</taxon>
        <taxon>Dothideomycetes</taxon>
        <taxon>Dothideomycetes incertae sedis</taxon>
        <taxon>Coniosporium</taxon>
    </lineage>
</organism>
<keyword evidence="6" id="KW-1185">Reference proteome</keyword>
<dbReference type="PANTHER" id="PTHR13710:SF154">
    <property type="entry name" value="RECQ HELICASE, PUTATIVE (AFU_ORTHOLOGUE AFUA_6G14720)-RELATED"/>
    <property type="match status" value="1"/>
</dbReference>
<evidence type="ECO:0000256" key="3">
    <source>
        <dbReference type="ARBA" id="ARBA00034808"/>
    </source>
</evidence>
<dbReference type="SMART" id="SM00490">
    <property type="entry name" value="HELICc"/>
    <property type="match status" value="1"/>
</dbReference>
<dbReference type="EMBL" id="JAPDRL010000149">
    <property type="protein sequence ID" value="KAJ9655822.1"/>
    <property type="molecule type" value="Genomic_DNA"/>
</dbReference>
<dbReference type="EC" id="5.6.2.4" evidence="3"/>
<comment type="caution">
    <text evidence="5">The sequence shown here is derived from an EMBL/GenBank/DDBJ whole genome shotgun (WGS) entry which is preliminary data.</text>
</comment>
<evidence type="ECO:0000313" key="6">
    <source>
        <dbReference type="Proteomes" id="UP001172684"/>
    </source>
</evidence>
<dbReference type="PANTHER" id="PTHR13710">
    <property type="entry name" value="DNA HELICASE RECQ FAMILY MEMBER"/>
    <property type="match status" value="1"/>
</dbReference>
<dbReference type="PROSITE" id="PS51194">
    <property type="entry name" value="HELICASE_CTER"/>
    <property type="match status" value="1"/>
</dbReference>
<feature type="domain" description="Helicase C-terminal" evidence="4">
    <location>
        <begin position="1"/>
        <end position="155"/>
    </location>
</feature>
<dbReference type="Gene3D" id="3.40.50.300">
    <property type="entry name" value="P-loop containing nucleotide triphosphate hydrolases"/>
    <property type="match status" value="1"/>
</dbReference>
<evidence type="ECO:0000313" key="5">
    <source>
        <dbReference type="EMBL" id="KAJ9655822.1"/>
    </source>
</evidence>
<accession>A0ABQ9NFI4</accession>
<sequence>MFRERTTRKNVAYRVVDISEFGRKADKEEFVLALIEKKVRTIADGLSCDAFYHDAVGKEAMLEDFRTGKRRVIMATNALGIGIDIPDIRCIVHADRPRTLLDYAQESGRAGRDGRRSEAIVVEDRAESKWLEREQTEEEKRLVKKYVGSSEEAVKGWLDVKKGRRSVTFARGLEKKEEKEKKK</sequence>
<dbReference type="InterPro" id="IPR001650">
    <property type="entry name" value="Helicase_C-like"/>
</dbReference>
<dbReference type="SUPFAM" id="SSF52540">
    <property type="entry name" value="P-loop containing nucleoside triphosphate hydrolases"/>
    <property type="match status" value="1"/>
</dbReference>
<comment type="similarity">
    <text evidence="1">Belongs to the helicase family. RecQ subfamily.</text>
</comment>
<dbReference type="Proteomes" id="UP001172684">
    <property type="component" value="Unassembled WGS sequence"/>
</dbReference>
<evidence type="ECO:0000256" key="2">
    <source>
        <dbReference type="ARBA" id="ARBA00034617"/>
    </source>
</evidence>
<gene>
    <name evidence="5" type="ORF">H2201_008717</name>
</gene>
<reference evidence="5" key="1">
    <citation type="submission" date="2022-10" db="EMBL/GenBank/DDBJ databases">
        <title>Culturing micro-colonial fungi from biological soil crusts in the Mojave desert and describing Neophaeococcomyces mojavensis, and introducing the new genera and species Taxawa tesnikishii.</title>
        <authorList>
            <person name="Kurbessoian T."/>
            <person name="Stajich J.E."/>
        </authorList>
    </citation>
    <scope>NUCLEOTIDE SEQUENCE</scope>
    <source>
        <strain evidence="5">TK_1</strain>
    </source>
</reference>
<comment type="catalytic activity">
    <reaction evidence="2">
        <text>Couples ATP hydrolysis with the unwinding of duplex DNA by translocating in the 3'-5' direction.</text>
        <dbReference type="EC" id="5.6.2.4"/>
    </reaction>
</comment>
<protein>
    <recommendedName>
        <fullName evidence="3">DNA 3'-5' helicase</fullName>
        <ecNumber evidence="3">5.6.2.4</ecNumber>
    </recommendedName>
</protein>
<evidence type="ECO:0000256" key="1">
    <source>
        <dbReference type="ARBA" id="ARBA00005446"/>
    </source>
</evidence>
<dbReference type="InterPro" id="IPR027417">
    <property type="entry name" value="P-loop_NTPase"/>
</dbReference>
<evidence type="ECO:0000259" key="4">
    <source>
        <dbReference type="PROSITE" id="PS51194"/>
    </source>
</evidence>
<dbReference type="Pfam" id="PF00271">
    <property type="entry name" value="Helicase_C"/>
    <property type="match status" value="1"/>
</dbReference>
<name>A0ABQ9NFI4_9PEZI</name>